<sequence>MGRQIVLPYSEYRIANAFKPGIELSDNDIAEMWLRCIADCGDWKRRKNRTENLGEVLKKKPKPRCKIRRDLSHKDIVLLKAAWG</sequence>
<dbReference type="Proteomes" id="UP000466730">
    <property type="component" value="Unassembled WGS sequence"/>
</dbReference>
<reference evidence="1 2" key="1">
    <citation type="submission" date="2019-11" db="EMBL/GenBank/DDBJ databases">
        <title>Draft Whole-Genome sequence of the marine photosynthetic bacterium Rhodovulum strictum DSM 11289.</title>
        <authorList>
            <person name="Kyndt J.A."/>
            <person name="Meyer T.E."/>
        </authorList>
    </citation>
    <scope>NUCLEOTIDE SEQUENCE [LARGE SCALE GENOMIC DNA]</scope>
    <source>
        <strain evidence="1 2">DSM 11289</strain>
    </source>
</reference>
<keyword evidence="2" id="KW-1185">Reference proteome</keyword>
<dbReference type="RefSeq" id="WP_153749717.1">
    <property type="nucleotide sequence ID" value="NZ_BAAADI010000017.1"/>
</dbReference>
<dbReference type="EMBL" id="WJPO01000030">
    <property type="protein sequence ID" value="MRH22438.1"/>
    <property type="molecule type" value="Genomic_DNA"/>
</dbReference>
<evidence type="ECO:0000313" key="2">
    <source>
        <dbReference type="Proteomes" id="UP000466730"/>
    </source>
</evidence>
<name>A0A844BJ08_9RHOB</name>
<dbReference type="AlphaFoldDB" id="A0A844BJ08"/>
<protein>
    <submittedName>
        <fullName evidence="1">Uncharacterized protein</fullName>
    </submittedName>
</protein>
<evidence type="ECO:0000313" key="1">
    <source>
        <dbReference type="EMBL" id="MRH22438.1"/>
    </source>
</evidence>
<organism evidence="1 2">
    <name type="scientific">Rhodovulum strictum</name>
    <dbReference type="NCBI Taxonomy" id="58314"/>
    <lineage>
        <taxon>Bacteria</taxon>
        <taxon>Pseudomonadati</taxon>
        <taxon>Pseudomonadota</taxon>
        <taxon>Alphaproteobacteria</taxon>
        <taxon>Rhodobacterales</taxon>
        <taxon>Paracoccaceae</taxon>
        <taxon>Rhodovulum</taxon>
    </lineage>
</organism>
<proteinExistence type="predicted"/>
<comment type="caution">
    <text evidence="1">The sequence shown here is derived from an EMBL/GenBank/DDBJ whole genome shotgun (WGS) entry which is preliminary data.</text>
</comment>
<accession>A0A844BJ08</accession>
<gene>
    <name evidence="1" type="ORF">GH815_15775</name>
</gene>